<feature type="signal peptide" evidence="9">
    <location>
        <begin position="1"/>
        <end position="18"/>
    </location>
</feature>
<dbReference type="InterPro" id="IPR050918">
    <property type="entry name" value="CNF-like_PLA2_Inhibitor"/>
</dbReference>
<dbReference type="AlphaFoldDB" id="A0A5A9PD92"/>
<dbReference type="InterPro" id="IPR045860">
    <property type="entry name" value="Snake_toxin-like_sf"/>
</dbReference>
<evidence type="ECO:0000313" key="12">
    <source>
        <dbReference type="Proteomes" id="UP000324632"/>
    </source>
</evidence>
<feature type="chain" id="PRO_5022812289" description="UPAR/Ly6 domain-containing protein" evidence="9">
    <location>
        <begin position="19"/>
        <end position="295"/>
    </location>
</feature>
<evidence type="ECO:0000256" key="4">
    <source>
        <dbReference type="ARBA" id="ARBA00022525"/>
    </source>
</evidence>
<feature type="domain" description="UPAR/Ly6" evidence="10">
    <location>
        <begin position="113"/>
        <end position="188"/>
    </location>
</feature>
<evidence type="ECO:0000256" key="6">
    <source>
        <dbReference type="ARBA" id="ARBA00023136"/>
    </source>
</evidence>
<evidence type="ECO:0000313" key="11">
    <source>
        <dbReference type="EMBL" id="KAA0719762.1"/>
    </source>
</evidence>
<dbReference type="InterPro" id="IPR016054">
    <property type="entry name" value="LY6_UPA_recep-like"/>
</dbReference>
<dbReference type="SMART" id="SM00134">
    <property type="entry name" value="LU"/>
    <property type="match status" value="2"/>
</dbReference>
<evidence type="ECO:0000256" key="3">
    <source>
        <dbReference type="ARBA" id="ARBA00022475"/>
    </source>
</evidence>
<accession>A0A5A9PD92</accession>
<keyword evidence="7" id="KW-0325">Glycoprotein</keyword>
<dbReference type="Pfam" id="PF00087">
    <property type="entry name" value="Toxin_TOLIP"/>
    <property type="match status" value="1"/>
</dbReference>
<comment type="subcellular location">
    <subcellularLocation>
        <location evidence="1">Cell membrane</location>
    </subcellularLocation>
    <subcellularLocation>
        <location evidence="2">Secreted</location>
    </subcellularLocation>
</comment>
<evidence type="ECO:0000256" key="7">
    <source>
        <dbReference type="ARBA" id="ARBA00023180"/>
    </source>
</evidence>
<protein>
    <recommendedName>
        <fullName evidence="10">UPAR/Ly6 domain-containing protein</fullName>
    </recommendedName>
</protein>
<feature type="compositionally biased region" description="Basic and acidic residues" evidence="8">
    <location>
        <begin position="224"/>
        <end position="254"/>
    </location>
</feature>
<feature type="region of interest" description="Disordered" evidence="8">
    <location>
        <begin position="224"/>
        <end position="263"/>
    </location>
</feature>
<comment type="caution">
    <text evidence="11">The sequence shown here is derived from an EMBL/GenBank/DDBJ whole genome shotgun (WGS) entry which is preliminary data.</text>
</comment>
<dbReference type="GO" id="GO:0005886">
    <property type="term" value="C:plasma membrane"/>
    <property type="evidence" value="ECO:0007669"/>
    <property type="project" value="UniProtKB-SubCell"/>
</dbReference>
<dbReference type="EMBL" id="SOYY01000006">
    <property type="protein sequence ID" value="KAA0719762.1"/>
    <property type="molecule type" value="Genomic_DNA"/>
</dbReference>
<dbReference type="PANTHER" id="PTHR20914:SF24">
    <property type="entry name" value="LYMPHOCYTE ANTIGEN 6 FAMILY MEMBER M2-RELATED"/>
    <property type="match status" value="1"/>
</dbReference>
<keyword evidence="5 9" id="KW-0732">Signal</keyword>
<evidence type="ECO:0000256" key="2">
    <source>
        <dbReference type="ARBA" id="ARBA00004613"/>
    </source>
</evidence>
<keyword evidence="4" id="KW-0964">Secreted</keyword>
<dbReference type="Pfam" id="PF00021">
    <property type="entry name" value="UPAR_LY6"/>
    <property type="match status" value="1"/>
</dbReference>
<dbReference type="SUPFAM" id="SSF57302">
    <property type="entry name" value="Snake toxin-like"/>
    <property type="match status" value="2"/>
</dbReference>
<sequence length="295" mass="33265">MDLNIFIVLFILFTGGHSLICYECDSVTSSCAGQRVLCPSGTKCASLTSSMNILGNTMTKKKVKGCAEPQNCESGSVNFGNVRSKVSVQCCNNFLCNIRDVPDYTSDRPNGKQCYSCDGISCFNKLDCLGTEDHCITAIKTVWGQSTTVKGCASKLMCEAGRDLKHVSCCQGNLCNTEENLHDSEENLDIKEDNLWDNEENLHPEGDNLWDNVEYHDTKEFHPWDNGKKLSKKENLSDHEAQLGKEENLSDHEVQPYNSERNHRYRERNLRNSAKSITQNLLFLFGTFLSYIIYH</sequence>
<evidence type="ECO:0000256" key="9">
    <source>
        <dbReference type="SAM" id="SignalP"/>
    </source>
</evidence>
<name>A0A5A9PD92_9TELE</name>
<evidence type="ECO:0000256" key="8">
    <source>
        <dbReference type="SAM" id="MobiDB-lite"/>
    </source>
</evidence>
<dbReference type="Proteomes" id="UP000324632">
    <property type="component" value="Chromosome 6"/>
</dbReference>
<gene>
    <name evidence="11" type="ORF">E1301_Tti019154</name>
</gene>
<dbReference type="GO" id="GO:0005576">
    <property type="term" value="C:extracellular region"/>
    <property type="evidence" value="ECO:0007669"/>
    <property type="project" value="UniProtKB-SubCell"/>
</dbReference>
<dbReference type="InterPro" id="IPR035076">
    <property type="entry name" value="Toxin/TOLIP"/>
</dbReference>
<evidence type="ECO:0000256" key="1">
    <source>
        <dbReference type="ARBA" id="ARBA00004236"/>
    </source>
</evidence>
<dbReference type="PANTHER" id="PTHR20914">
    <property type="entry name" value="LY6/PLAUR DOMAIN-CONTAINING PROTEIN 8"/>
    <property type="match status" value="1"/>
</dbReference>
<feature type="domain" description="UPAR/Ly6" evidence="10">
    <location>
        <begin position="19"/>
        <end position="111"/>
    </location>
</feature>
<keyword evidence="6" id="KW-0472">Membrane</keyword>
<dbReference type="Gene3D" id="2.10.60.10">
    <property type="entry name" value="CD59"/>
    <property type="match status" value="2"/>
</dbReference>
<evidence type="ECO:0000259" key="10">
    <source>
        <dbReference type="SMART" id="SM00134"/>
    </source>
</evidence>
<organism evidence="11 12">
    <name type="scientific">Triplophysa tibetana</name>
    <dbReference type="NCBI Taxonomy" id="1572043"/>
    <lineage>
        <taxon>Eukaryota</taxon>
        <taxon>Metazoa</taxon>
        <taxon>Chordata</taxon>
        <taxon>Craniata</taxon>
        <taxon>Vertebrata</taxon>
        <taxon>Euteleostomi</taxon>
        <taxon>Actinopterygii</taxon>
        <taxon>Neopterygii</taxon>
        <taxon>Teleostei</taxon>
        <taxon>Ostariophysi</taxon>
        <taxon>Cypriniformes</taxon>
        <taxon>Nemacheilidae</taxon>
        <taxon>Triplophysa</taxon>
    </lineage>
</organism>
<evidence type="ECO:0000256" key="5">
    <source>
        <dbReference type="ARBA" id="ARBA00022729"/>
    </source>
</evidence>
<reference evidence="11 12" key="1">
    <citation type="journal article" date="2019" name="Mol. Ecol. Resour.">
        <title>Chromosome-level genome assembly of Triplophysa tibetana, a fish adapted to the harsh high-altitude environment of the Tibetan Plateau.</title>
        <authorList>
            <person name="Yang X."/>
            <person name="Liu H."/>
            <person name="Ma Z."/>
            <person name="Zou Y."/>
            <person name="Zou M."/>
            <person name="Mao Y."/>
            <person name="Li X."/>
            <person name="Wang H."/>
            <person name="Chen T."/>
            <person name="Wang W."/>
            <person name="Yang R."/>
        </authorList>
    </citation>
    <scope>NUCLEOTIDE SEQUENCE [LARGE SCALE GENOMIC DNA]</scope>
    <source>
        <strain evidence="11">TTIB1903HZAU</strain>
        <tissue evidence="11">Muscle</tissue>
    </source>
</reference>
<proteinExistence type="predicted"/>
<keyword evidence="12" id="KW-1185">Reference proteome</keyword>
<keyword evidence="3" id="KW-1003">Cell membrane</keyword>